<feature type="non-terminal residue" evidence="2">
    <location>
        <position position="122"/>
    </location>
</feature>
<feature type="domain" description="PGG" evidence="1">
    <location>
        <begin position="54"/>
        <end position="118"/>
    </location>
</feature>
<dbReference type="EMBL" id="JAIQCV010000011">
    <property type="protein sequence ID" value="KAH1045720.1"/>
    <property type="molecule type" value="Genomic_DNA"/>
</dbReference>
<sequence>MLQNNIIREKPSEFCVVALFQEFQTLNLRGETNRHVAKVSSIIFEDLDNISSDDLNALLVVLGLLLTGTYQATLSPPGGVWQGDDTSWSKRSKASGISVLDQSEFLLFYIPTYVVFMVTFFL</sequence>
<reference evidence="2 3" key="1">
    <citation type="journal article" date="2021" name="Plant Biotechnol. J.">
        <title>Multi-omics assisted identification of the key and species-specific regulatory components of drought-tolerant mechanisms in Gossypium stocksii.</title>
        <authorList>
            <person name="Yu D."/>
            <person name="Ke L."/>
            <person name="Zhang D."/>
            <person name="Wu Y."/>
            <person name="Sun Y."/>
            <person name="Mei J."/>
            <person name="Sun J."/>
            <person name="Sun Y."/>
        </authorList>
    </citation>
    <scope>NUCLEOTIDE SEQUENCE [LARGE SCALE GENOMIC DNA]</scope>
    <source>
        <strain evidence="3">cv. E1</strain>
        <tissue evidence="2">Leaf</tissue>
    </source>
</reference>
<name>A0A9D3UIW8_9ROSI</name>
<evidence type="ECO:0000259" key="1">
    <source>
        <dbReference type="Pfam" id="PF13962"/>
    </source>
</evidence>
<evidence type="ECO:0000313" key="3">
    <source>
        <dbReference type="Proteomes" id="UP000828251"/>
    </source>
</evidence>
<organism evidence="2 3">
    <name type="scientific">Gossypium stocksii</name>
    <dbReference type="NCBI Taxonomy" id="47602"/>
    <lineage>
        <taxon>Eukaryota</taxon>
        <taxon>Viridiplantae</taxon>
        <taxon>Streptophyta</taxon>
        <taxon>Embryophyta</taxon>
        <taxon>Tracheophyta</taxon>
        <taxon>Spermatophyta</taxon>
        <taxon>Magnoliopsida</taxon>
        <taxon>eudicotyledons</taxon>
        <taxon>Gunneridae</taxon>
        <taxon>Pentapetalae</taxon>
        <taxon>rosids</taxon>
        <taxon>malvids</taxon>
        <taxon>Malvales</taxon>
        <taxon>Malvaceae</taxon>
        <taxon>Malvoideae</taxon>
        <taxon>Gossypium</taxon>
    </lineage>
</organism>
<proteinExistence type="predicted"/>
<gene>
    <name evidence="2" type="ORF">J1N35_036504</name>
</gene>
<evidence type="ECO:0000313" key="2">
    <source>
        <dbReference type="EMBL" id="KAH1045720.1"/>
    </source>
</evidence>
<dbReference type="Pfam" id="PF13962">
    <property type="entry name" value="PGG"/>
    <property type="match status" value="1"/>
</dbReference>
<dbReference type="InterPro" id="IPR026961">
    <property type="entry name" value="PGG_dom"/>
</dbReference>
<protein>
    <recommendedName>
        <fullName evidence="1">PGG domain-containing protein</fullName>
    </recommendedName>
</protein>
<accession>A0A9D3UIW8</accession>
<comment type="caution">
    <text evidence="2">The sequence shown here is derived from an EMBL/GenBank/DDBJ whole genome shotgun (WGS) entry which is preliminary data.</text>
</comment>
<dbReference type="Proteomes" id="UP000828251">
    <property type="component" value="Unassembled WGS sequence"/>
</dbReference>
<keyword evidence="3" id="KW-1185">Reference proteome</keyword>
<dbReference type="AlphaFoldDB" id="A0A9D3UIW8"/>